<feature type="transmembrane region" description="Helical" evidence="7">
    <location>
        <begin position="77"/>
        <end position="100"/>
    </location>
</feature>
<feature type="transmembrane region" description="Helical" evidence="7">
    <location>
        <begin position="281"/>
        <end position="300"/>
    </location>
</feature>
<organism evidence="8 9">
    <name type="scientific">Planomonospora venezuelensis</name>
    <dbReference type="NCBI Taxonomy" id="1999"/>
    <lineage>
        <taxon>Bacteria</taxon>
        <taxon>Bacillati</taxon>
        <taxon>Actinomycetota</taxon>
        <taxon>Actinomycetes</taxon>
        <taxon>Streptosporangiales</taxon>
        <taxon>Streptosporangiaceae</taxon>
        <taxon>Planomonospora</taxon>
    </lineage>
</organism>
<feature type="transmembrane region" description="Helical" evidence="7">
    <location>
        <begin position="47"/>
        <end position="71"/>
    </location>
</feature>
<feature type="transmembrane region" description="Helical" evidence="7">
    <location>
        <begin position="401"/>
        <end position="421"/>
    </location>
</feature>
<keyword evidence="5 7" id="KW-0472">Membrane</keyword>
<dbReference type="PANTHER" id="PTHR23513:SF11">
    <property type="entry name" value="STAPHYLOFERRIN A TRANSPORTER"/>
    <property type="match status" value="1"/>
</dbReference>
<evidence type="ECO:0000256" key="5">
    <source>
        <dbReference type="ARBA" id="ARBA00023136"/>
    </source>
</evidence>
<dbReference type="RefSeq" id="WP_184941858.1">
    <property type="nucleotide sequence ID" value="NZ_BAAAWZ010000001.1"/>
</dbReference>
<gene>
    <name evidence="8" type="ORF">FHS22_002881</name>
</gene>
<dbReference type="Proteomes" id="UP000562352">
    <property type="component" value="Unassembled WGS sequence"/>
</dbReference>
<feature type="region of interest" description="Disordered" evidence="6">
    <location>
        <begin position="1"/>
        <end position="20"/>
    </location>
</feature>
<evidence type="ECO:0000256" key="7">
    <source>
        <dbReference type="SAM" id="Phobius"/>
    </source>
</evidence>
<dbReference type="InterPro" id="IPR011701">
    <property type="entry name" value="MFS"/>
</dbReference>
<keyword evidence="3 7" id="KW-0812">Transmembrane</keyword>
<feature type="transmembrane region" description="Helical" evidence="7">
    <location>
        <begin position="338"/>
        <end position="355"/>
    </location>
</feature>
<accession>A0A841D032</accession>
<dbReference type="AlphaFoldDB" id="A0A841D032"/>
<evidence type="ECO:0000313" key="8">
    <source>
        <dbReference type="EMBL" id="MBB5963601.1"/>
    </source>
</evidence>
<comment type="caution">
    <text evidence="8">The sequence shown here is derived from an EMBL/GenBank/DDBJ whole genome shotgun (WGS) entry which is preliminary data.</text>
</comment>
<evidence type="ECO:0000313" key="9">
    <source>
        <dbReference type="Proteomes" id="UP000562352"/>
    </source>
</evidence>
<dbReference type="Pfam" id="PF07690">
    <property type="entry name" value="MFS_1"/>
    <property type="match status" value="1"/>
</dbReference>
<evidence type="ECO:0000256" key="6">
    <source>
        <dbReference type="SAM" id="MobiDB-lite"/>
    </source>
</evidence>
<evidence type="ECO:0000256" key="1">
    <source>
        <dbReference type="ARBA" id="ARBA00004651"/>
    </source>
</evidence>
<protein>
    <submittedName>
        <fullName evidence="8">MFS family permease</fullName>
    </submittedName>
</protein>
<dbReference type="EMBL" id="JACHJJ010000008">
    <property type="protein sequence ID" value="MBB5963601.1"/>
    <property type="molecule type" value="Genomic_DNA"/>
</dbReference>
<feature type="transmembrane region" description="Helical" evidence="7">
    <location>
        <begin position="361"/>
        <end position="380"/>
    </location>
</feature>
<dbReference type="GO" id="GO:0022857">
    <property type="term" value="F:transmembrane transporter activity"/>
    <property type="evidence" value="ECO:0007669"/>
    <property type="project" value="InterPro"/>
</dbReference>
<sequence>MFRAPRAARGAPASGPGRAGRAVVAGTRQARRSYAVFSVYPSFRSAWLGSALSMLGTRTLGVTYPLLAFWLTGSPAWTGWVVFASTVPGLLCYIPAGVLVDRLGRRRVMMWSEAGRALLVGAVCAGLLHGSLRGADLVAVALAEGVLFVTSTVAETALIPATVHRRDVDTALAVHETTVHAVVLAGRPLGGLLYGLGPLTPFLANAAVFACASAAFARLPREEDPRPKETFPGGIRSGLREVWENRFLRSATVLTALANLVVQALIVVFLSGAASTGVHPAVVGLTLAASGVGGAFGAFISPARRRISRKIDARAARGRWTLWLAEWLGLSRRGRSMLLVHVLTCCGALGLTVALGQGPPVVGAALLVIGLAGGLSNVTIRTVLSQVPEDRVAKVVSVSRLGSYGAVALGPLLAGVLVANVTAATAVLILFGLMSAVALAAALVPVFRRALSPRLVAGNRQVSARPGAARMR</sequence>
<dbReference type="CDD" id="cd06173">
    <property type="entry name" value="MFS_MefA_like"/>
    <property type="match status" value="1"/>
</dbReference>
<evidence type="ECO:0000256" key="3">
    <source>
        <dbReference type="ARBA" id="ARBA00022692"/>
    </source>
</evidence>
<reference evidence="8 9" key="1">
    <citation type="submission" date="2020-08" db="EMBL/GenBank/DDBJ databases">
        <title>Genomic Encyclopedia of Type Strains, Phase III (KMG-III): the genomes of soil and plant-associated and newly described type strains.</title>
        <authorList>
            <person name="Whitman W."/>
        </authorList>
    </citation>
    <scope>NUCLEOTIDE SEQUENCE [LARGE SCALE GENOMIC DNA]</scope>
    <source>
        <strain evidence="8 9">CECT 3303</strain>
    </source>
</reference>
<feature type="transmembrane region" description="Helical" evidence="7">
    <location>
        <begin position="427"/>
        <end position="447"/>
    </location>
</feature>
<comment type="subcellular location">
    <subcellularLocation>
        <location evidence="1">Cell membrane</location>
        <topology evidence="1">Multi-pass membrane protein</topology>
    </subcellularLocation>
</comment>
<name>A0A841D032_PLAVE</name>
<dbReference type="InterPro" id="IPR036259">
    <property type="entry name" value="MFS_trans_sf"/>
</dbReference>
<dbReference type="SUPFAM" id="SSF103473">
    <property type="entry name" value="MFS general substrate transporter"/>
    <property type="match status" value="1"/>
</dbReference>
<feature type="transmembrane region" description="Helical" evidence="7">
    <location>
        <begin position="253"/>
        <end position="275"/>
    </location>
</feature>
<keyword evidence="9" id="KW-1185">Reference proteome</keyword>
<keyword evidence="4 7" id="KW-1133">Transmembrane helix</keyword>
<dbReference type="Gene3D" id="1.20.1250.20">
    <property type="entry name" value="MFS general substrate transporter like domains"/>
    <property type="match status" value="1"/>
</dbReference>
<evidence type="ECO:0000256" key="2">
    <source>
        <dbReference type="ARBA" id="ARBA00022475"/>
    </source>
</evidence>
<dbReference type="GO" id="GO:0005886">
    <property type="term" value="C:plasma membrane"/>
    <property type="evidence" value="ECO:0007669"/>
    <property type="project" value="UniProtKB-SubCell"/>
</dbReference>
<keyword evidence="2" id="KW-1003">Cell membrane</keyword>
<evidence type="ECO:0000256" key="4">
    <source>
        <dbReference type="ARBA" id="ARBA00022989"/>
    </source>
</evidence>
<proteinExistence type="predicted"/>
<dbReference type="PANTHER" id="PTHR23513">
    <property type="entry name" value="INTEGRAL MEMBRANE EFFLUX PROTEIN-RELATED"/>
    <property type="match status" value="1"/>
</dbReference>